<dbReference type="EMBL" id="CAMXCT020005891">
    <property type="protein sequence ID" value="CAL1166908.1"/>
    <property type="molecule type" value="Genomic_DNA"/>
</dbReference>
<proteinExistence type="predicted"/>
<keyword evidence="3" id="KW-1185">Reference proteome</keyword>
<evidence type="ECO:0000313" key="3">
    <source>
        <dbReference type="Proteomes" id="UP001152797"/>
    </source>
</evidence>
<dbReference type="OrthoDB" id="524326at2759"/>
<dbReference type="InterPro" id="IPR005502">
    <property type="entry name" value="Ribosyl_crysJ1"/>
</dbReference>
<accession>A0A9P1DRN2</accession>
<dbReference type="AlphaFoldDB" id="A0A9P1DRN2"/>
<reference evidence="1" key="1">
    <citation type="submission" date="2022-10" db="EMBL/GenBank/DDBJ databases">
        <authorList>
            <person name="Chen Y."/>
            <person name="Dougan E. K."/>
            <person name="Chan C."/>
            <person name="Rhodes N."/>
            <person name="Thang M."/>
        </authorList>
    </citation>
    <scope>NUCLEOTIDE SEQUENCE</scope>
</reference>
<sequence>MTYKYGSDFETAVLANANCGGENVARGMVMGALIGAANGSSRIPQHLKDGLKDVLNRGHWMF</sequence>
<organism evidence="1">
    <name type="scientific">Cladocopium goreaui</name>
    <dbReference type="NCBI Taxonomy" id="2562237"/>
    <lineage>
        <taxon>Eukaryota</taxon>
        <taxon>Sar</taxon>
        <taxon>Alveolata</taxon>
        <taxon>Dinophyceae</taxon>
        <taxon>Suessiales</taxon>
        <taxon>Symbiodiniaceae</taxon>
        <taxon>Cladocopium</taxon>
    </lineage>
</organism>
<dbReference type="EMBL" id="CAMXCT030005891">
    <property type="protein sequence ID" value="CAL4800845.1"/>
    <property type="molecule type" value="Genomic_DNA"/>
</dbReference>
<protein>
    <submittedName>
        <fullName evidence="1">Uncharacterized protein</fullName>
    </submittedName>
</protein>
<gene>
    <name evidence="1" type="ORF">C1SCF055_LOCUS38494</name>
</gene>
<dbReference type="Pfam" id="PF03747">
    <property type="entry name" value="ADP_ribosyl_GH"/>
    <property type="match status" value="1"/>
</dbReference>
<name>A0A9P1DRN2_9DINO</name>
<evidence type="ECO:0000313" key="2">
    <source>
        <dbReference type="EMBL" id="CAL4800845.1"/>
    </source>
</evidence>
<dbReference type="EMBL" id="CAMXCT010005891">
    <property type="protein sequence ID" value="CAI4013533.1"/>
    <property type="molecule type" value="Genomic_DNA"/>
</dbReference>
<comment type="caution">
    <text evidence="1">The sequence shown here is derived from an EMBL/GenBank/DDBJ whole genome shotgun (WGS) entry which is preliminary data.</text>
</comment>
<reference evidence="2 3" key="2">
    <citation type="submission" date="2024-05" db="EMBL/GenBank/DDBJ databases">
        <authorList>
            <person name="Chen Y."/>
            <person name="Shah S."/>
            <person name="Dougan E. K."/>
            <person name="Thang M."/>
            <person name="Chan C."/>
        </authorList>
    </citation>
    <scope>NUCLEOTIDE SEQUENCE [LARGE SCALE GENOMIC DNA]</scope>
</reference>
<dbReference type="Proteomes" id="UP001152797">
    <property type="component" value="Unassembled WGS sequence"/>
</dbReference>
<dbReference type="InterPro" id="IPR036705">
    <property type="entry name" value="Ribosyl_crysJ1_sf"/>
</dbReference>
<evidence type="ECO:0000313" key="1">
    <source>
        <dbReference type="EMBL" id="CAI4013533.1"/>
    </source>
</evidence>
<dbReference type="Gene3D" id="1.10.4080.10">
    <property type="entry name" value="ADP-ribosylation/Crystallin J1"/>
    <property type="match status" value="1"/>
</dbReference>
<dbReference type="SUPFAM" id="SSF101478">
    <property type="entry name" value="ADP-ribosylglycohydrolase"/>
    <property type="match status" value="1"/>
</dbReference>